<dbReference type="SUPFAM" id="SSF53383">
    <property type="entry name" value="PLP-dependent transferases"/>
    <property type="match status" value="1"/>
</dbReference>
<dbReference type="InterPro" id="IPR000653">
    <property type="entry name" value="DegT/StrS_aminotransferase"/>
</dbReference>
<accession>A0A382EII4</accession>
<dbReference type="InterPro" id="IPR015421">
    <property type="entry name" value="PyrdxlP-dep_Trfase_major"/>
</dbReference>
<name>A0A382EII4_9ZZZZ</name>
<organism evidence="1">
    <name type="scientific">marine metagenome</name>
    <dbReference type="NCBI Taxonomy" id="408172"/>
    <lineage>
        <taxon>unclassified sequences</taxon>
        <taxon>metagenomes</taxon>
        <taxon>ecological metagenomes</taxon>
    </lineage>
</organism>
<dbReference type="InterPro" id="IPR015424">
    <property type="entry name" value="PyrdxlP-dep_Trfase"/>
</dbReference>
<protein>
    <recommendedName>
        <fullName evidence="2">DegT/DnrJ/EryC1/StrS aminotransferase family protein</fullName>
    </recommendedName>
</protein>
<dbReference type="EMBL" id="UINC01044384">
    <property type="protein sequence ID" value="SVB49771.1"/>
    <property type="molecule type" value="Genomic_DNA"/>
</dbReference>
<dbReference type="GO" id="GO:0000271">
    <property type="term" value="P:polysaccharide biosynthetic process"/>
    <property type="evidence" value="ECO:0007669"/>
    <property type="project" value="TreeGrafter"/>
</dbReference>
<proteinExistence type="predicted"/>
<evidence type="ECO:0000313" key="1">
    <source>
        <dbReference type="EMBL" id="SVB49771.1"/>
    </source>
</evidence>
<dbReference type="InterPro" id="IPR015422">
    <property type="entry name" value="PyrdxlP-dep_Trfase_small"/>
</dbReference>
<gene>
    <name evidence="1" type="ORF">METZ01_LOCUS202625</name>
</gene>
<dbReference type="Gene3D" id="3.40.640.10">
    <property type="entry name" value="Type I PLP-dependent aspartate aminotransferase-like (Major domain)"/>
    <property type="match status" value="1"/>
</dbReference>
<evidence type="ECO:0008006" key="2">
    <source>
        <dbReference type="Google" id="ProtNLM"/>
    </source>
</evidence>
<sequence length="416" mass="46587">MYVRKKLDASCRDLLKALMFCLKPDKSREGLSEELCQIWSNRGDALPAVSVRTALDAWLSTLTLPKGSEVVMSGINIPDMVYILEHHGLKTVPLDLDLETLEIESGALENAITPKTRIVLVAHLFGARTSMNPILKITSKYPNILVAEDCAQAFSGMDGYFGDDRSDISLFSFGAIKTATALGGAMFRIRNPEQRQALSKRLAEHPKQRRAYFAKKIIKYTLLKTLTLRPVYDLFIRVCQLAGKDFDEIIISSVRGFDSKNLINLIRQQPCTPQLSLLKRRLIQYSSDKLDQRRQAGSYMNGALPRRLRSVGFLNRHHTWWLFAVSVINGKALVEELREAGFDATISSTQLCAMPSERGAIPVCEQFMEGVVYLPVYDGVPEKDLNRMAAILHEHPALFYPEVDPEPALASMPSGK</sequence>
<dbReference type="AlphaFoldDB" id="A0A382EII4"/>
<dbReference type="GO" id="GO:0008483">
    <property type="term" value="F:transaminase activity"/>
    <property type="evidence" value="ECO:0007669"/>
    <property type="project" value="TreeGrafter"/>
</dbReference>
<dbReference type="PANTHER" id="PTHR30244">
    <property type="entry name" value="TRANSAMINASE"/>
    <property type="match status" value="1"/>
</dbReference>
<dbReference type="Pfam" id="PF01041">
    <property type="entry name" value="DegT_DnrJ_EryC1"/>
    <property type="match status" value="1"/>
</dbReference>
<dbReference type="PANTHER" id="PTHR30244:SF34">
    <property type="entry name" value="DTDP-4-AMINO-4,6-DIDEOXYGALACTOSE TRANSAMINASE"/>
    <property type="match status" value="1"/>
</dbReference>
<dbReference type="GO" id="GO:0030170">
    <property type="term" value="F:pyridoxal phosphate binding"/>
    <property type="evidence" value="ECO:0007669"/>
    <property type="project" value="TreeGrafter"/>
</dbReference>
<reference evidence="1" key="1">
    <citation type="submission" date="2018-05" db="EMBL/GenBank/DDBJ databases">
        <authorList>
            <person name="Lanie J.A."/>
            <person name="Ng W.-L."/>
            <person name="Kazmierczak K.M."/>
            <person name="Andrzejewski T.M."/>
            <person name="Davidsen T.M."/>
            <person name="Wayne K.J."/>
            <person name="Tettelin H."/>
            <person name="Glass J.I."/>
            <person name="Rusch D."/>
            <person name="Podicherti R."/>
            <person name="Tsui H.-C.T."/>
            <person name="Winkler M.E."/>
        </authorList>
    </citation>
    <scope>NUCLEOTIDE SEQUENCE</scope>
</reference>
<dbReference type="Gene3D" id="3.90.1150.10">
    <property type="entry name" value="Aspartate Aminotransferase, domain 1"/>
    <property type="match status" value="1"/>
</dbReference>